<comment type="caution">
    <text evidence="1">The sequence shown here is derived from an EMBL/GenBank/DDBJ whole genome shotgun (WGS) entry which is preliminary data.</text>
</comment>
<evidence type="ECO:0000313" key="1">
    <source>
        <dbReference type="EMBL" id="CAI6371994.1"/>
    </source>
</evidence>
<dbReference type="Proteomes" id="UP001160148">
    <property type="component" value="Unassembled WGS sequence"/>
</dbReference>
<name>A0AAV0XWM0_9HEMI</name>
<reference evidence="1 2" key="1">
    <citation type="submission" date="2023-01" db="EMBL/GenBank/DDBJ databases">
        <authorList>
            <person name="Whitehead M."/>
        </authorList>
    </citation>
    <scope>NUCLEOTIDE SEQUENCE [LARGE SCALE GENOMIC DNA]</scope>
</reference>
<dbReference type="AlphaFoldDB" id="A0AAV0XWM0"/>
<keyword evidence="2" id="KW-1185">Reference proteome</keyword>
<dbReference type="EMBL" id="CARXXK010001017">
    <property type="protein sequence ID" value="CAI6371994.1"/>
    <property type="molecule type" value="Genomic_DNA"/>
</dbReference>
<sequence length="77" mass="8887">MYEAYFRHILFFDLRQRKLRPPVHPDESCTAALLRVVKLAICIPILNIPLMLAGGHTCRPLCYDIVVDHRSPGSDRR</sequence>
<protein>
    <submittedName>
        <fullName evidence="1">Uncharacterized protein</fullName>
    </submittedName>
</protein>
<organism evidence="1 2">
    <name type="scientific">Macrosiphum euphorbiae</name>
    <name type="common">potato aphid</name>
    <dbReference type="NCBI Taxonomy" id="13131"/>
    <lineage>
        <taxon>Eukaryota</taxon>
        <taxon>Metazoa</taxon>
        <taxon>Ecdysozoa</taxon>
        <taxon>Arthropoda</taxon>
        <taxon>Hexapoda</taxon>
        <taxon>Insecta</taxon>
        <taxon>Pterygota</taxon>
        <taxon>Neoptera</taxon>
        <taxon>Paraneoptera</taxon>
        <taxon>Hemiptera</taxon>
        <taxon>Sternorrhyncha</taxon>
        <taxon>Aphidomorpha</taxon>
        <taxon>Aphidoidea</taxon>
        <taxon>Aphididae</taxon>
        <taxon>Macrosiphini</taxon>
        <taxon>Macrosiphum</taxon>
    </lineage>
</organism>
<gene>
    <name evidence="1" type="ORF">MEUPH1_LOCUS25932</name>
</gene>
<proteinExistence type="predicted"/>
<evidence type="ECO:0000313" key="2">
    <source>
        <dbReference type="Proteomes" id="UP001160148"/>
    </source>
</evidence>
<accession>A0AAV0XWM0</accession>